<feature type="domain" description="Metallo-beta-lactamase" evidence="2">
    <location>
        <begin position="37"/>
        <end position="132"/>
    </location>
</feature>
<organism evidence="3 4">
    <name type="scientific">Carpinus fangiana</name>
    <dbReference type="NCBI Taxonomy" id="176857"/>
    <lineage>
        <taxon>Eukaryota</taxon>
        <taxon>Viridiplantae</taxon>
        <taxon>Streptophyta</taxon>
        <taxon>Embryophyta</taxon>
        <taxon>Tracheophyta</taxon>
        <taxon>Spermatophyta</taxon>
        <taxon>Magnoliopsida</taxon>
        <taxon>eudicotyledons</taxon>
        <taxon>Gunneridae</taxon>
        <taxon>Pentapetalae</taxon>
        <taxon>rosids</taxon>
        <taxon>fabids</taxon>
        <taxon>Fagales</taxon>
        <taxon>Betulaceae</taxon>
        <taxon>Carpinus</taxon>
    </lineage>
</organism>
<dbReference type="OrthoDB" id="332863at2759"/>
<reference evidence="3 4" key="1">
    <citation type="submission" date="2019-06" db="EMBL/GenBank/DDBJ databases">
        <title>A chromosomal-level reference genome of Carpinus fangiana (Coryloideae, Betulaceae).</title>
        <authorList>
            <person name="Yang X."/>
            <person name="Wang Z."/>
            <person name="Zhang L."/>
            <person name="Hao G."/>
            <person name="Liu J."/>
            <person name="Yang Y."/>
        </authorList>
    </citation>
    <scope>NUCLEOTIDE SEQUENCE [LARGE SCALE GENOMIC DNA]</scope>
    <source>
        <strain evidence="3">Cfa_2016G</strain>
        <tissue evidence="3">Leaf</tissue>
    </source>
</reference>
<dbReference type="AlphaFoldDB" id="A0A5N6L1T2"/>
<evidence type="ECO:0000313" key="4">
    <source>
        <dbReference type="Proteomes" id="UP000327013"/>
    </source>
</evidence>
<gene>
    <name evidence="3" type="ORF">FH972_025495</name>
</gene>
<dbReference type="Gene3D" id="3.60.15.10">
    <property type="entry name" value="Ribonuclease Z/Hydroxyacylglutathione hydrolase-like"/>
    <property type="match status" value="1"/>
</dbReference>
<dbReference type="EMBL" id="VIBQ01000057">
    <property type="protein sequence ID" value="KAB8532550.1"/>
    <property type="molecule type" value="Genomic_DNA"/>
</dbReference>
<feature type="compositionally biased region" description="Low complexity" evidence="1">
    <location>
        <begin position="239"/>
        <end position="249"/>
    </location>
</feature>
<comment type="caution">
    <text evidence="3">The sequence shown here is derived from an EMBL/GenBank/DDBJ whole genome shotgun (WGS) entry which is preliminary data.</text>
</comment>
<dbReference type="Pfam" id="PF12706">
    <property type="entry name" value="Lactamase_B_2"/>
    <property type="match status" value="1"/>
</dbReference>
<dbReference type="PANTHER" id="PTHR36142:SF5">
    <property type="entry name" value="METALLO-BETA-LACTAMASE DOMAIN-CONTAINING PROTEIN"/>
    <property type="match status" value="1"/>
</dbReference>
<feature type="region of interest" description="Disordered" evidence="1">
    <location>
        <begin position="225"/>
        <end position="249"/>
    </location>
</feature>
<name>A0A5N6L1T2_9ROSI</name>
<sequence length="410" mass="44639">MSLRVKSLNADSSFLLIFSPPAAAHDPQGTFPGSFTILIDPWLSGPSTVVHPKFAHTTHTVPSCVESLDALPDPDVVLISQDQPDHCHRQTLLTLPSDSRANIFAIAPAARKIRSWKHFDPQRVHSMTRFDERHPQKSIINISIPAYSHAGQPGQVTIAFLQPKRDITGLHNAVGITYRPPSSSLSNRNTSYLELAPLSPPTTPPALEGGHERYSYTNFGNLSHRDSTDGLSSPPMTPPSISTVSTTSLGGTLPLTPTTNTISAPFYADITSHCRERALSVIYSPHGLPYSLIKPYATSHLLPQSALPLTALFHCLDRVDNPWYLGGRIVDGGEAGAEIAKALNARVWVSAHDEEKQTSGWSVSRMKCVKMDVEDARALLRRSSDVKISKTANSTRVVELDSGEELLLKG</sequence>
<protein>
    <recommendedName>
        <fullName evidence="2">Metallo-beta-lactamase domain-containing protein</fullName>
    </recommendedName>
</protein>
<evidence type="ECO:0000256" key="1">
    <source>
        <dbReference type="SAM" id="MobiDB-lite"/>
    </source>
</evidence>
<dbReference type="InterPro" id="IPR001279">
    <property type="entry name" value="Metallo-B-lactamas"/>
</dbReference>
<dbReference type="PANTHER" id="PTHR36142">
    <property type="entry name" value="METALLO-HYDROLASE/OXIDOREDUCTASE SUPERFAMILY PROTEIN"/>
    <property type="match status" value="1"/>
</dbReference>
<evidence type="ECO:0000313" key="3">
    <source>
        <dbReference type="EMBL" id="KAB8532550.1"/>
    </source>
</evidence>
<keyword evidence="4" id="KW-1185">Reference proteome</keyword>
<dbReference type="InterPro" id="IPR036866">
    <property type="entry name" value="RibonucZ/Hydroxyglut_hydro"/>
</dbReference>
<dbReference type="Proteomes" id="UP000327013">
    <property type="component" value="Unassembled WGS sequence"/>
</dbReference>
<accession>A0A5N6L1T2</accession>
<proteinExistence type="predicted"/>
<evidence type="ECO:0000259" key="2">
    <source>
        <dbReference type="Pfam" id="PF12706"/>
    </source>
</evidence>